<dbReference type="GO" id="GO:0016567">
    <property type="term" value="P:protein ubiquitination"/>
    <property type="evidence" value="ECO:0007669"/>
    <property type="project" value="UniProtKB-UniPathway"/>
</dbReference>
<evidence type="ECO:0000256" key="2">
    <source>
        <dbReference type="ARBA" id="ARBA00004167"/>
    </source>
</evidence>
<evidence type="ECO:0000259" key="16">
    <source>
        <dbReference type="PROSITE" id="PS50089"/>
    </source>
</evidence>
<keyword evidence="5" id="KW-0808">Transferase</keyword>
<dbReference type="GO" id="GO:0016020">
    <property type="term" value="C:membrane"/>
    <property type="evidence" value="ECO:0007669"/>
    <property type="project" value="UniProtKB-SubCell"/>
</dbReference>
<evidence type="ECO:0000256" key="9">
    <source>
        <dbReference type="ARBA" id="ARBA00022786"/>
    </source>
</evidence>
<evidence type="ECO:0000256" key="3">
    <source>
        <dbReference type="ARBA" id="ARBA00004906"/>
    </source>
</evidence>
<dbReference type="SUPFAM" id="SSF57850">
    <property type="entry name" value="RING/U-box"/>
    <property type="match status" value="1"/>
</dbReference>
<comment type="catalytic activity">
    <reaction evidence="1">
        <text>S-ubiquitinyl-[E2 ubiquitin-conjugating enzyme]-L-cysteine + [acceptor protein]-L-lysine = [E2 ubiquitin-conjugating enzyme]-L-cysteine + N(6)-ubiquitinyl-[acceptor protein]-L-lysine.</text>
        <dbReference type="EC" id="2.3.2.27"/>
    </reaction>
</comment>
<dbReference type="Pfam" id="PF13639">
    <property type="entry name" value="zf-RING_2"/>
    <property type="match status" value="1"/>
</dbReference>
<proteinExistence type="evidence at transcript level"/>
<dbReference type="CDD" id="cd16461">
    <property type="entry name" value="RING-H2_EL5-like"/>
    <property type="match status" value="1"/>
</dbReference>
<reference evidence="17" key="1">
    <citation type="submission" date="2014-05" db="EMBL/GenBank/DDBJ databases">
        <title>Molecular characterization of a cold-responsive RING-H2 finger gene from banana fruit and its interaction with MaMYC2a.</title>
        <authorList>
            <person name="Chen J."/>
            <person name="Kuang J.-F."/>
            <person name="Shan W."/>
            <person name="Wang J.-N."/>
            <person name="Xiao Y.-Y."/>
            <person name="Chen J.-Y."/>
            <person name="Lu W.-J."/>
        </authorList>
    </citation>
    <scope>NUCLEOTIDE SEQUENCE</scope>
    <source>
        <tissue evidence="17">Fruit</tissue>
    </source>
</reference>
<comment type="subcellular location">
    <subcellularLocation>
        <location evidence="2">Membrane</location>
        <topology evidence="2">Single-pass membrane protein</topology>
    </subcellularLocation>
</comment>
<evidence type="ECO:0000256" key="11">
    <source>
        <dbReference type="ARBA" id="ARBA00022989"/>
    </source>
</evidence>
<dbReference type="EC" id="2.3.2.27" evidence="4"/>
<evidence type="ECO:0000256" key="4">
    <source>
        <dbReference type="ARBA" id="ARBA00012483"/>
    </source>
</evidence>
<dbReference type="PROSITE" id="PS50089">
    <property type="entry name" value="ZF_RING_2"/>
    <property type="match status" value="1"/>
</dbReference>
<dbReference type="AlphaFoldDB" id="A0A077DAV0"/>
<sequence length="349" mass="38457">MATNDNHPTWVAYEPTKDCSLGFCSFYCPQWCSVIFSPPPPVQFADEGSGRTFSPLVIAVIGILTSAFLIVSYYAIVSKYCGTFSSRRWWWPRPGHGTGTDDDELDSNLGQDGTWHFSPANGLDEALISKITVCKYKRDDGLIEVTDCAVCLGEFRKDDTLRLLPKCSHAFHVPCIDTWLRSHSNCPLCRANIVPVTSAAPLQLPAPPPQQTENNIPIREGELEDEVVLVIPDGDEETELPKNPSRIHCSSGEMEDGSTVVGTRDGDLQPIRRSLSMDCSYRDGVSIVELLQMTYASSSRRWGGEHRKNSSSTSGPHGVMSPAPMKRSFSSGRVWLTRQAKGSNSMLPV</sequence>
<dbReference type="EMBL" id="KJ913666">
    <property type="protein sequence ID" value="AIL29242.1"/>
    <property type="molecule type" value="mRNA"/>
</dbReference>
<dbReference type="FunFam" id="3.30.40.10:FF:000233">
    <property type="entry name" value="RING-H2 finger protein ATL54"/>
    <property type="match status" value="1"/>
</dbReference>
<evidence type="ECO:0000256" key="7">
    <source>
        <dbReference type="ARBA" id="ARBA00022723"/>
    </source>
</evidence>
<keyword evidence="7" id="KW-0479">Metal-binding</keyword>
<evidence type="ECO:0000256" key="6">
    <source>
        <dbReference type="ARBA" id="ARBA00022692"/>
    </source>
</evidence>
<dbReference type="PANTHER" id="PTHR46913:SF22">
    <property type="entry name" value="RING-TYPE E3 UBIQUITIN TRANSFERASE"/>
    <property type="match status" value="1"/>
</dbReference>
<organism evidence="17">
    <name type="scientific">Musa acuminata AAA Group</name>
    <name type="common">dessert banana</name>
    <dbReference type="NCBI Taxonomy" id="214697"/>
    <lineage>
        <taxon>Eukaryota</taxon>
        <taxon>Viridiplantae</taxon>
        <taxon>Streptophyta</taxon>
        <taxon>Embryophyta</taxon>
        <taxon>Tracheophyta</taxon>
        <taxon>Spermatophyta</taxon>
        <taxon>Magnoliopsida</taxon>
        <taxon>Liliopsida</taxon>
        <taxon>Zingiberales</taxon>
        <taxon>Musaceae</taxon>
        <taxon>Musa</taxon>
    </lineage>
</organism>
<feature type="domain" description="RING-type" evidence="16">
    <location>
        <begin position="148"/>
        <end position="190"/>
    </location>
</feature>
<accession>A0A077DAV0</accession>
<keyword evidence="12 15" id="KW-0472">Membrane</keyword>
<keyword evidence="6 15" id="KW-0812">Transmembrane</keyword>
<feature type="region of interest" description="Disordered" evidence="14">
    <location>
        <begin position="236"/>
        <end position="266"/>
    </location>
</feature>
<dbReference type="InterPro" id="IPR001841">
    <property type="entry name" value="Znf_RING"/>
</dbReference>
<dbReference type="Gene3D" id="3.30.40.10">
    <property type="entry name" value="Zinc/RING finger domain, C3HC4 (zinc finger)"/>
    <property type="match status" value="1"/>
</dbReference>
<keyword evidence="8 13" id="KW-0863">Zinc-finger</keyword>
<evidence type="ECO:0000256" key="1">
    <source>
        <dbReference type="ARBA" id="ARBA00000900"/>
    </source>
</evidence>
<keyword evidence="11 15" id="KW-1133">Transmembrane helix</keyword>
<evidence type="ECO:0000256" key="13">
    <source>
        <dbReference type="PROSITE-ProRule" id="PRU00175"/>
    </source>
</evidence>
<dbReference type="InterPro" id="IPR013083">
    <property type="entry name" value="Znf_RING/FYVE/PHD"/>
</dbReference>
<name>A0A077DAV0_MUSAC</name>
<evidence type="ECO:0000256" key="5">
    <source>
        <dbReference type="ARBA" id="ARBA00022679"/>
    </source>
</evidence>
<comment type="pathway">
    <text evidence="3">Protein modification; protein ubiquitination.</text>
</comment>
<evidence type="ECO:0000256" key="14">
    <source>
        <dbReference type="SAM" id="MobiDB-lite"/>
    </source>
</evidence>
<evidence type="ECO:0000256" key="12">
    <source>
        <dbReference type="ARBA" id="ARBA00023136"/>
    </source>
</evidence>
<dbReference type="InterPro" id="IPR044600">
    <property type="entry name" value="ATL1/ATL16-like"/>
</dbReference>
<dbReference type="GO" id="GO:0061630">
    <property type="term" value="F:ubiquitin protein ligase activity"/>
    <property type="evidence" value="ECO:0007669"/>
    <property type="project" value="UniProtKB-EC"/>
</dbReference>
<dbReference type="PANTHER" id="PTHR46913">
    <property type="entry name" value="RING-H2 FINGER PROTEIN ATL16"/>
    <property type="match status" value="1"/>
</dbReference>
<feature type="transmembrane region" description="Helical" evidence="15">
    <location>
        <begin position="56"/>
        <end position="77"/>
    </location>
</feature>
<keyword evidence="10" id="KW-0862">Zinc</keyword>
<evidence type="ECO:0000256" key="15">
    <source>
        <dbReference type="SAM" id="Phobius"/>
    </source>
</evidence>
<gene>
    <name evidence="17" type="primary">RING1</name>
</gene>
<evidence type="ECO:0000313" key="17">
    <source>
        <dbReference type="EMBL" id="AIL29242.1"/>
    </source>
</evidence>
<protein>
    <recommendedName>
        <fullName evidence="4">RING-type E3 ubiquitin transferase</fullName>
        <ecNumber evidence="4">2.3.2.27</ecNumber>
    </recommendedName>
</protein>
<evidence type="ECO:0000256" key="8">
    <source>
        <dbReference type="ARBA" id="ARBA00022771"/>
    </source>
</evidence>
<dbReference type="GO" id="GO:0008270">
    <property type="term" value="F:zinc ion binding"/>
    <property type="evidence" value="ECO:0007669"/>
    <property type="project" value="UniProtKB-KW"/>
</dbReference>
<feature type="region of interest" description="Disordered" evidence="14">
    <location>
        <begin position="298"/>
        <end position="327"/>
    </location>
</feature>
<dbReference type="UniPathway" id="UPA00143"/>
<evidence type="ECO:0000256" key="10">
    <source>
        <dbReference type="ARBA" id="ARBA00022833"/>
    </source>
</evidence>
<dbReference type="SMART" id="SM00184">
    <property type="entry name" value="RING"/>
    <property type="match status" value="1"/>
</dbReference>
<keyword evidence="9" id="KW-0833">Ubl conjugation pathway</keyword>